<protein>
    <submittedName>
        <fullName evidence="1">Uncharacterized protein</fullName>
    </submittedName>
</protein>
<organism evidence="1 2">
    <name type="scientific">Reticulomyxa filosa</name>
    <dbReference type="NCBI Taxonomy" id="46433"/>
    <lineage>
        <taxon>Eukaryota</taxon>
        <taxon>Sar</taxon>
        <taxon>Rhizaria</taxon>
        <taxon>Retaria</taxon>
        <taxon>Foraminifera</taxon>
        <taxon>Monothalamids</taxon>
        <taxon>Reticulomyxidae</taxon>
        <taxon>Reticulomyxa</taxon>
    </lineage>
</organism>
<evidence type="ECO:0000313" key="1">
    <source>
        <dbReference type="EMBL" id="ETO02359.1"/>
    </source>
</evidence>
<sequence length="169" mass="20207">KVFHFFYYFIFCEEEKIQFIVYNWGLINSTKSFSNIKLINQRTSTSGALCEIFINFTIFVKMVKHVDCFVKGLAVEIVRNGSIYRKVTKKFKVSNECVMKLFLNFKKDCKILKKQLTGCPQKIPLILHRIIVIYMITDKFYIKICYKINRKNKFCYLFAFNNYKYVKAN</sequence>
<proteinExistence type="predicted"/>
<comment type="caution">
    <text evidence="1">The sequence shown here is derived from an EMBL/GenBank/DDBJ whole genome shotgun (WGS) entry which is preliminary data.</text>
</comment>
<name>X6LL86_RETFI</name>
<reference evidence="1 2" key="1">
    <citation type="journal article" date="2013" name="Curr. Biol.">
        <title>The Genome of the Foraminiferan Reticulomyxa filosa.</title>
        <authorList>
            <person name="Glockner G."/>
            <person name="Hulsmann N."/>
            <person name="Schleicher M."/>
            <person name="Noegel A.A."/>
            <person name="Eichinger L."/>
            <person name="Gallinger C."/>
            <person name="Pawlowski J."/>
            <person name="Sierra R."/>
            <person name="Euteneuer U."/>
            <person name="Pillet L."/>
            <person name="Moustafa A."/>
            <person name="Platzer M."/>
            <person name="Groth M."/>
            <person name="Szafranski K."/>
            <person name="Schliwa M."/>
        </authorList>
    </citation>
    <scope>NUCLEOTIDE SEQUENCE [LARGE SCALE GENOMIC DNA]</scope>
</reference>
<keyword evidence="2" id="KW-1185">Reference proteome</keyword>
<accession>X6LL86</accession>
<dbReference type="Proteomes" id="UP000023152">
    <property type="component" value="Unassembled WGS sequence"/>
</dbReference>
<gene>
    <name evidence="1" type="ORF">RFI_35077</name>
</gene>
<dbReference type="EMBL" id="ASPP01035973">
    <property type="protein sequence ID" value="ETO02359.1"/>
    <property type="molecule type" value="Genomic_DNA"/>
</dbReference>
<evidence type="ECO:0000313" key="2">
    <source>
        <dbReference type="Proteomes" id="UP000023152"/>
    </source>
</evidence>
<feature type="non-terminal residue" evidence="1">
    <location>
        <position position="1"/>
    </location>
</feature>
<dbReference type="AlphaFoldDB" id="X6LL86"/>